<feature type="transmembrane region" description="Helical" evidence="22">
    <location>
        <begin position="57"/>
        <end position="74"/>
    </location>
</feature>
<keyword evidence="12 20" id="KW-0067">ATP-binding</keyword>
<keyword evidence="5" id="KW-0597">Phosphoprotein</keyword>
<evidence type="ECO:0000256" key="17">
    <source>
        <dbReference type="ARBA" id="ARBA00023180"/>
    </source>
</evidence>
<dbReference type="GO" id="GO:0048544">
    <property type="term" value="P:recognition of pollen"/>
    <property type="evidence" value="ECO:0007669"/>
    <property type="project" value="InterPro"/>
</dbReference>
<evidence type="ECO:0000256" key="19">
    <source>
        <dbReference type="ARBA" id="ARBA00048679"/>
    </source>
</evidence>
<dbReference type="PROSITE" id="PS50927">
    <property type="entry name" value="BULB_LECTIN"/>
    <property type="match status" value="1"/>
</dbReference>
<comment type="catalytic activity">
    <reaction evidence="19 20">
        <text>L-seryl-[protein] + ATP = O-phospho-L-seryl-[protein] + ADP + H(+)</text>
        <dbReference type="Rhea" id="RHEA:17989"/>
        <dbReference type="Rhea" id="RHEA-COMP:9863"/>
        <dbReference type="Rhea" id="RHEA-COMP:11604"/>
        <dbReference type="ChEBI" id="CHEBI:15378"/>
        <dbReference type="ChEBI" id="CHEBI:29999"/>
        <dbReference type="ChEBI" id="CHEBI:30616"/>
        <dbReference type="ChEBI" id="CHEBI:83421"/>
        <dbReference type="ChEBI" id="CHEBI:456216"/>
        <dbReference type="EC" id="2.7.11.1"/>
    </reaction>
</comment>
<dbReference type="GO" id="GO:0051707">
    <property type="term" value="P:response to other organism"/>
    <property type="evidence" value="ECO:0007669"/>
    <property type="project" value="UniProtKB-ARBA"/>
</dbReference>
<gene>
    <name evidence="26" type="ORF">PAHAL_1G129600</name>
</gene>
<evidence type="ECO:0000256" key="16">
    <source>
        <dbReference type="ARBA" id="ARBA00023170"/>
    </source>
</evidence>
<feature type="transmembrane region" description="Helical" evidence="22">
    <location>
        <begin position="529"/>
        <end position="553"/>
    </location>
</feature>
<evidence type="ECO:0000256" key="11">
    <source>
        <dbReference type="ARBA" id="ARBA00022777"/>
    </source>
</evidence>
<dbReference type="Pfam" id="PF00069">
    <property type="entry name" value="Pkinase"/>
    <property type="match status" value="1"/>
</dbReference>
<dbReference type="InterPro" id="IPR011009">
    <property type="entry name" value="Kinase-like_dom_sf"/>
</dbReference>
<evidence type="ECO:0000259" key="24">
    <source>
        <dbReference type="PROSITE" id="PS50927"/>
    </source>
</evidence>
<evidence type="ECO:0000256" key="9">
    <source>
        <dbReference type="ARBA" id="ARBA00022734"/>
    </source>
</evidence>
<keyword evidence="14 22" id="KW-0472">Membrane</keyword>
<evidence type="ECO:0000256" key="21">
    <source>
        <dbReference type="PROSITE-ProRule" id="PRU10141"/>
    </source>
</evidence>
<dbReference type="GO" id="GO:0005886">
    <property type="term" value="C:plasma membrane"/>
    <property type="evidence" value="ECO:0007669"/>
    <property type="project" value="UniProtKB-SubCell"/>
</dbReference>
<dbReference type="PROSITE" id="PS50948">
    <property type="entry name" value="PAN"/>
    <property type="match status" value="1"/>
</dbReference>
<evidence type="ECO:0000256" key="14">
    <source>
        <dbReference type="ARBA" id="ARBA00023136"/>
    </source>
</evidence>
<evidence type="ECO:0000256" key="6">
    <source>
        <dbReference type="ARBA" id="ARBA00022679"/>
    </source>
</evidence>
<proteinExistence type="inferred from homology"/>
<keyword evidence="17" id="KW-0325">Glycoprotein</keyword>
<dbReference type="Pfam" id="PF00954">
    <property type="entry name" value="S_locus_glycop"/>
    <property type="match status" value="1"/>
</dbReference>
<dbReference type="PROSITE" id="PS50011">
    <property type="entry name" value="PROTEIN_KINASE_DOM"/>
    <property type="match status" value="1"/>
</dbReference>
<feature type="domain" description="Apple" evidence="25">
    <location>
        <begin position="429"/>
        <end position="515"/>
    </location>
</feature>
<keyword evidence="4" id="KW-0245">EGF-like domain</keyword>
<dbReference type="Pfam" id="PF01453">
    <property type="entry name" value="B_lectin"/>
    <property type="match status" value="1"/>
</dbReference>
<dbReference type="EMBL" id="CM008046">
    <property type="protein sequence ID" value="PVH66033.1"/>
    <property type="molecule type" value="Genomic_DNA"/>
</dbReference>
<dbReference type="PIRSF" id="PIRSF000641">
    <property type="entry name" value="SRK"/>
    <property type="match status" value="1"/>
</dbReference>
<dbReference type="Proteomes" id="UP000243499">
    <property type="component" value="Chromosome 1"/>
</dbReference>
<evidence type="ECO:0000256" key="13">
    <source>
        <dbReference type="ARBA" id="ARBA00022989"/>
    </source>
</evidence>
<dbReference type="Gene3D" id="1.10.510.10">
    <property type="entry name" value="Transferase(Phosphotransferase) domain 1"/>
    <property type="match status" value="1"/>
</dbReference>
<evidence type="ECO:0000256" key="18">
    <source>
        <dbReference type="ARBA" id="ARBA00047899"/>
    </source>
</evidence>
<dbReference type="PANTHER" id="PTHR47974:SF19">
    <property type="entry name" value="RECEPTOR-LIKE SERINE_THREONINE-PROTEIN KINASE"/>
    <property type="match status" value="1"/>
</dbReference>
<evidence type="ECO:0000256" key="1">
    <source>
        <dbReference type="ARBA" id="ARBA00004251"/>
    </source>
</evidence>
<protein>
    <recommendedName>
        <fullName evidence="20">Receptor-like serine/threonine-protein kinase</fullName>
        <ecNumber evidence="20">2.7.11.1</ecNumber>
    </recommendedName>
</protein>
<dbReference type="PROSITE" id="PS51257">
    <property type="entry name" value="PROKAR_LIPOPROTEIN"/>
    <property type="match status" value="1"/>
</dbReference>
<reference evidence="26" key="1">
    <citation type="submission" date="2018-04" db="EMBL/GenBank/DDBJ databases">
        <title>WGS assembly of Panicum hallii.</title>
        <authorList>
            <person name="Lovell J."/>
            <person name="Jenkins J."/>
            <person name="Lowry D."/>
            <person name="Mamidi S."/>
            <person name="Sreedasyam A."/>
            <person name="Weng X."/>
            <person name="Barry K."/>
            <person name="Bonette J."/>
            <person name="Campitelli B."/>
            <person name="Daum C."/>
            <person name="Gordon S."/>
            <person name="Gould B."/>
            <person name="Lipzen A."/>
            <person name="Macqueen A."/>
            <person name="Palacio-Mejia J."/>
            <person name="Plott C."/>
            <person name="Shakirov E."/>
            <person name="Shu S."/>
            <person name="Yoshinaga Y."/>
            <person name="Zane M."/>
            <person name="Rokhsar D."/>
            <person name="Grimwood J."/>
            <person name="Schmutz J."/>
            <person name="Juenger T."/>
        </authorList>
    </citation>
    <scope>NUCLEOTIDE SEQUENCE [LARGE SCALE GENOMIC DNA]</scope>
    <source>
        <strain evidence="26">FIL2</strain>
    </source>
</reference>
<evidence type="ECO:0000256" key="10">
    <source>
        <dbReference type="ARBA" id="ARBA00022741"/>
    </source>
</evidence>
<dbReference type="EC" id="2.7.11.1" evidence="20"/>
<keyword evidence="6 20" id="KW-0808">Transferase</keyword>
<dbReference type="InterPro" id="IPR000719">
    <property type="entry name" value="Prot_kinase_dom"/>
</dbReference>
<evidence type="ECO:0000256" key="8">
    <source>
        <dbReference type="ARBA" id="ARBA00022729"/>
    </source>
</evidence>
<keyword evidence="10 20" id="KW-0547">Nucleotide-binding</keyword>
<feature type="transmembrane region" description="Helical" evidence="22">
    <location>
        <begin position="30"/>
        <end position="51"/>
    </location>
</feature>
<dbReference type="Gramene" id="PVH66033">
    <property type="protein sequence ID" value="PVH66033"/>
    <property type="gene ID" value="PAHAL_1G129600"/>
</dbReference>
<dbReference type="InterPro" id="IPR003609">
    <property type="entry name" value="Pan_app"/>
</dbReference>
<evidence type="ECO:0000259" key="25">
    <source>
        <dbReference type="PROSITE" id="PS50948"/>
    </source>
</evidence>
<keyword evidence="7 22" id="KW-0812">Transmembrane</keyword>
<dbReference type="SUPFAM" id="SSF51110">
    <property type="entry name" value="alpha-D-mannose-specific plant lectins"/>
    <property type="match status" value="1"/>
</dbReference>
<dbReference type="GO" id="GO:0106310">
    <property type="term" value="F:protein serine kinase activity"/>
    <property type="evidence" value="ECO:0007669"/>
    <property type="project" value="RHEA"/>
</dbReference>
<keyword evidence="2" id="KW-1003">Cell membrane</keyword>
<dbReference type="Gene3D" id="3.30.200.20">
    <property type="entry name" value="Phosphorylase Kinase, domain 1"/>
    <property type="match status" value="1"/>
</dbReference>
<evidence type="ECO:0000256" key="3">
    <source>
        <dbReference type="ARBA" id="ARBA00022527"/>
    </source>
</evidence>
<evidence type="ECO:0000256" key="5">
    <source>
        <dbReference type="ARBA" id="ARBA00022553"/>
    </source>
</evidence>
<feature type="transmembrane region" description="Helical" evidence="22">
    <location>
        <begin position="81"/>
        <end position="98"/>
    </location>
</feature>
<dbReference type="Pfam" id="PF08276">
    <property type="entry name" value="PAN_2"/>
    <property type="match status" value="1"/>
</dbReference>
<evidence type="ECO:0000256" key="12">
    <source>
        <dbReference type="ARBA" id="ARBA00022840"/>
    </source>
</evidence>
<feature type="domain" description="Bulb-type lectin" evidence="24">
    <location>
        <begin position="103"/>
        <end position="229"/>
    </location>
</feature>
<dbReference type="InterPro" id="IPR024171">
    <property type="entry name" value="SRK-like_kinase"/>
</dbReference>
<keyword evidence="16" id="KW-0675">Receptor</keyword>
<dbReference type="SMART" id="SM00473">
    <property type="entry name" value="PAN_AP"/>
    <property type="match status" value="1"/>
</dbReference>
<evidence type="ECO:0000256" key="2">
    <source>
        <dbReference type="ARBA" id="ARBA00022475"/>
    </source>
</evidence>
<dbReference type="FunFam" id="2.90.10.10:FF:000002">
    <property type="entry name" value="Serine/threonine-protein kinase"/>
    <property type="match status" value="1"/>
</dbReference>
<dbReference type="FunFam" id="1.10.510.10:FF:000227">
    <property type="entry name" value="Serine/threonine-protein kinase"/>
    <property type="match status" value="1"/>
</dbReference>
<dbReference type="FunFam" id="3.30.200.20:FF:000370">
    <property type="entry name" value="Receptor-like protein kinase 4"/>
    <property type="match status" value="1"/>
</dbReference>
<dbReference type="InterPro" id="IPR001480">
    <property type="entry name" value="Bulb-type_lectin_dom"/>
</dbReference>
<accession>A0A2T8KV35</accession>
<dbReference type="Gene3D" id="2.90.10.10">
    <property type="entry name" value="Bulb-type lectin domain"/>
    <property type="match status" value="1"/>
</dbReference>
<keyword evidence="8" id="KW-0732">Signal</keyword>
<keyword evidence="11 20" id="KW-0418">Kinase</keyword>
<dbReference type="AlphaFoldDB" id="A0A2T8KV35"/>
<evidence type="ECO:0000256" key="20">
    <source>
        <dbReference type="PIRNR" id="PIRNR000641"/>
    </source>
</evidence>
<comment type="similarity">
    <text evidence="20">Belongs to the protein kinase superfamily. Ser/Thr protein kinase family.</text>
</comment>
<dbReference type="GO" id="GO:0030246">
    <property type="term" value="F:carbohydrate binding"/>
    <property type="evidence" value="ECO:0007669"/>
    <property type="project" value="UniProtKB-KW"/>
</dbReference>
<evidence type="ECO:0000256" key="4">
    <source>
        <dbReference type="ARBA" id="ARBA00022536"/>
    </source>
</evidence>
<evidence type="ECO:0000256" key="7">
    <source>
        <dbReference type="ARBA" id="ARBA00022692"/>
    </source>
</evidence>
<dbReference type="InterPro" id="IPR017441">
    <property type="entry name" value="Protein_kinase_ATP_BS"/>
</dbReference>
<sequence length="891" mass="96889">MLSPFKVDVTCMHGWTIAVSCFSISHDSTILFLLSFASFILLFPSCSLTLLASLSSLPTWLLLCCLVLLSIRAMVTSCGQISSPVLVLLAFLFLHGALSRAADDTIAKGQPLYGGQSLVSKRGKFELGFFQPDNSSQQWYVGIRYNQISTRDIVWVANRDAPITDLESSQLSISRDGNMVLQDHRNSPIWSTNVTNMASSAVPMVGIILDTGNLVLAEASNTSAVLWQSFDHFSDTWLPGGKLGRNKLTGEVDRLVAWRGYKDPSPSMFSLELDPRGTSQYLLNWNSSKQYWTSGNWSTADHIFTDVPEMTAANPSHGFPYTFGYVDAGNESYFTYHVEDDAVVAHFRMDVAGQVKFLMWVEGAGEWQQFWSQPKAQCDVYALCGPSGVCAENALQSCSCPRGFRRRRPLEWAQGDYTSGCARDAGLRCGSRDVNGGEDRFYAMANVRLPIDAQNVVAASAGDCERACIDSCSCTAYSYNGSCSVWHGDLINLRDTSGIGTATGGGGGTISIRLAASEFSSAGDRTRRLVVGLVVAGFVAAATIIAVVSIVVIRRRSRRAFKASRRVAEGSLVAFTYRDLQLATKNFSEKLGAGAFGSVFKGSLADDAAQPVAVKKLEGRLQGEKQFRAEVSTIGTVQHVNLIRLLGFCSEGTRRLLVYEHMPNGSLDRHLFGATSSHLSWEARYQVALGIARGLDYLHGKCRDCIIHCDIKPENILLDDALAPKVADFGLAKLMGRDSSRVLTTMRGTAGYLAPEWVAGTAVTAKADVFSYGMVLFEVVSGRRNARQRQDGTVDFFPSTAASLLVGGGDLMGAVDGRIRGDADMAEVERACKIACWCVQDDERARPSMGTVVQVLEGLLEISVPPIPTSFKMLANPSKKYVDFFTCLPST</sequence>
<organism evidence="26">
    <name type="scientific">Panicum hallii</name>
    <dbReference type="NCBI Taxonomy" id="206008"/>
    <lineage>
        <taxon>Eukaryota</taxon>
        <taxon>Viridiplantae</taxon>
        <taxon>Streptophyta</taxon>
        <taxon>Embryophyta</taxon>
        <taxon>Tracheophyta</taxon>
        <taxon>Spermatophyta</taxon>
        <taxon>Magnoliopsida</taxon>
        <taxon>Liliopsida</taxon>
        <taxon>Poales</taxon>
        <taxon>Poaceae</taxon>
        <taxon>PACMAD clade</taxon>
        <taxon>Panicoideae</taxon>
        <taxon>Panicodae</taxon>
        <taxon>Paniceae</taxon>
        <taxon>Panicinae</taxon>
        <taxon>Panicum</taxon>
        <taxon>Panicum sect. Panicum</taxon>
    </lineage>
</organism>
<feature type="domain" description="Protein kinase" evidence="23">
    <location>
        <begin position="585"/>
        <end position="860"/>
    </location>
</feature>
<dbReference type="SUPFAM" id="SSF56112">
    <property type="entry name" value="Protein kinase-like (PK-like)"/>
    <property type="match status" value="1"/>
</dbReference>
<evidence type="ECO:0000256" key="15">
    <source>
        <dbReference type="ARBA" id="ARBA00023157"/>
    </source>
</evidence>
<name>A0A2T8KV35_9POAL</name>
<dbReference type="GO" id="GO:0004674">
    <property type="term" value="F:protein serine/threonine kinase activity"/>
    <property type="evidence" value="ECO:0007669"/>
    <property type="project" value="UniProtKB-KW"/>
</dbReference>
<evidence type="ECO:0000259" key="23">
    <source>
        <dbReference type="PROSITE" id="PS50011"/>
    </source>
</evidence>
<dbReference type="CDD" id="cd01098">
    <property type="entry name" value="PAN_AP_plant"/>
    <property type="match status" value="1"/>
</dbReference>
<keyword evidence="13 22" id="KW-1133">Transmembrane helix</keyword>
<comment type="subcellular location">
    <subcellularLocation>
        <location evidence="1">Cell membrane</location>
        <topology evidence="1">Single-pass type I membrane protein</topology>
    </subcellularLocation>
</comment>
<dbReference type="CDD" id="cd14066">
    <property type="entry name" value="STKc_IRAK"/>
    <property type="match status" value="1"/>
</dbReference>
<dbReference type="InterPro" id="IPR008271">
    <property type="entry name" value="Ser/Thr_kinase_AS"/>
</dbReference>
<comment type="catalytic activity">
    <reaction evidence="18 20">
        <text>L-threonyl-[protein] + ATP = O-phospho-L-threonyl-[protein] + ADP + H(+)</text>
        <dbReference type="Rhea" id="RHEA:46608"/>
        <dbReference type="Rhea" id="RHEA-COMP:11060"/>
        <dbReference type="Rhea" id="RHEA-COMP:11605"/>
        <dbReference type="ChEBI" id="CHEBI:15378"/>
        <dbReference type="ChEBI" id="CHEBI:30013"/>
        <dbReference type="ChEBI" id="CHEBI:30616"/>
        <dbReference type="ChEBI" id="CHEBI:61977"/>
        <dbReference type="ChEBI" id="CHEBI:456216"/>
        <dbReference type="EC" id="2.7.11.1"/>
    </reaction>
</comment>
<dbReference type="SMART" id="SM00220">
    <property type="entry name" value="S_TKc"/>
    <property type="match status" value="1"/>
</dbReference>
<dbReference type="PROSITE" id="PS00108">
    <property type="entry name" value="PROTEIN_KINASE_ST"/>
    <property type="match status" value="1"/>
</dbReference>
<dbReference type="InterPro" id="IPR000858">
    <property type="entry name" value="S_locus_glycoprot_dom"/>
</dbReference>
<dbReference type="GO" id="GO:0005524">
    <property type="term" value="F:ATP binding"/>
    <property type="evidence" value="ECO:0007669"/>
    <property type="project" value="UniProtKB-UniRule"/>
</dbReference>
<keyword evidence="15" id="KW-1015">Disulfide bond</keyword>
<dbReference type="SMART" id="SM00108">
    <property type="entry name" value="B_lectin"/>
    <property type="match status" value="1"/>
</dbReference>
<keyword evidence="3 20" id="KW-0723">Serine/threonine-protein kinase</keyword>
<feature type="binding site" evidence="21">
    <location>
        <position position="616"/>
    </location>
    <ligand>
        <name>ATP</name>
        <dbReference type="ChEBI" id="CHEBI:30616"/>
    </ligand>
</feature>
<dbReference type="PANTHER" id="PTHR47974">
    <property type="entry name" value="OS07G0415500 PROTEIN"/>
    <property type="match status" value="1"/>
</dbReference>
<evidence type="ECO:0000256" key="22">
    <source>
        <dbReference type="SAM" id="Phobius"/>
    </source>
</evidence>
<dbReference type="PROSITE" id="PS00107">
    <property type="entry name" value="PROTEIN_KINASE_ATP"/>
    <property type="match status" value="1"/>
</dbReference>
<dbReference type="CDD" id="cd00028">
    <property type="entry name" value="B_lectin"/>
    <property type="match status" value="1"/>
</dbReference>
<keyword evidence="9" id="KW-0430">Lectin</keyword>
<dbReference type="InterPro" id="IPR036426">
    <property type="entry name" value="Bulb-type_lectin_dom_sf"/>
</dbReference>
<evidence type="ECO:0000313" key="26">
    <source>
        <dbReference type="EMBL" id="PVH66033.1"/>
    </source>
</evidence>